<dbReference type="AlphaFoldDB" id="U2RLW3"/>
<accession>U2RLW3</accession>
<organism evidence="2 3">
    <name type="scientific">Propionibacterium acidifaciens F0233</name>
    <dbReference type="NCBI Taxonomy" id="553198"/>
    <lineage>
        <taxon>Bacteria</taxon>
        <taxon>Bacillati</taxon>
        <taxon>Actinomycetota</taxon>
        <taxon>Actinomycetes</taxon>
        <taxon>Propionibacteriales</taxon>
        <taxon>Propionibacteriaceae</taxon>
        <taxon>Propionibacterium</taxon>
    </lineage>
</organism>
<reference evidence="2" key="1">
    <citation type="submission" date="2013-08" db="EMBL/GenBank/DDBJ databases">
        <authorList>
            <person name="Durkin A.S."/>
            <person name="Haft D.R."/>
            <person name="McCorrison J."/>
            <person name="Torralba M."/>
            <person name="Gillis M."/>
            <person name="Haft D.H."/>
            <person name="Methe B."/>
            <person name="Sutton G."/>
            <person name="Nelson K.E."/>
        </authorList>
    </citation>
    <scope>NUCLEOTIDE SEQUENCE [LARGE SCALE GENOMIC DNA]</scope>
    <source>
        <strain evidence="2">F0233</strain>
    </source>
</reference>
<protein>
    <submittedName>
        <fullName evidence="2">Uncharacterized protein</fullName>
    </submittedName>
</protein>
<evidence type="ECO:0000256" key="1">
    <source>
        <dbReference type="SAM" id="MobiDB-lite"/>
    </source>
</evidence>
<proteinExistence type="predicted"/>
<gene>
    <name evidence="2" type="ORF">HMPREF0682_0755</name>
</gene>
<dbReference type="Proteomes" id="UP000017052">
    <property type="component" value="Unassembled WGS sequence"/>
</dbReference>
<feature type="compositionally biased region" description="Polar residues" evidence="1">
    <location>
        <begin position="8"/>
        <end position="20"/>
    </location>
</feature>
<comment type="caution">
    <text evidence="2">The sequence shown here is derived from an EMBL/GenBank/DDBJ whole genome shotgun (WGS) entry which is preliminary data.</text>
</comment>
<keyword evidence="3" id="KW-1185">Reference proteome</keyword>
<evidence type="ECO:0000313" key="3">
    <source>
        <dbReference type="Proteomes" id="UP000017052"/>
    </source>
</evidence>
<feature type="region of interest" description="Disordered" evidence="1">
    <location>
        <begin position="1"/>
        <end position="29"/>
    </location>
</feature>
<dbReference type="EMBL" id="ACVN02000213">
    <property type="protein sequence ID" value="ERK54528.1"/>
    <property type="molecule type" value="Genomic_DNA"/>
</dbReference>
<name>U2RLW3_9ACTN</name>
<sequence>MRAHSSSKARSPVSALQVTGSPADVGAADGLVGRHRQGHVGEAPDALPLAPADEEFAAAGAVGALHDASDRDTGPADPARLLEPRRVERVVVRVAQAGGPRRSGVLRTCLRRRERMTRPGGRP</sequence>
<evidence type="ECO:0000313" key="2">
    <source>
        <dbReference type="EMBL" id="ERK54528.1"/>
    </source>
</evidence>